<accession>A0A0N4VF05</accession>
<reference evidence="2 3" key="2">
    <citation type="submission" date="2018-10" db="EMBL/GenBank/DDBJ databases">
        <authorList>
            <consortium name="Pathogen Informatics"/>
        </authorList>
    </citation>
    <scope>NUCLEOTIDE SEQUENCE [LARGE SCALE GENOMIC DNA]</scope>
</reference>
<reference evidence="4" key="1">
    <citation type="submission" date="2017-02" db="UniProtKB">
        <authorList>
            <consortium name="WormBaseParasite"/>
        </authorList>
    </citation>
    <scope>IDENTIFICATION</scope>
</reference>
<gene>
    <name evidence="2" type="ORF">EVEC_LOCUS8725</name>
</gene>
<dbReference type="InterPro" id="IPR020901">
    <property type="entry name" value="Prtase_inh_Kunz-CS"/>
</dbReference>
<dbReference type="InterPro" id="IPR036880">
    <property type="entry name" value="Kunitz_BPTI_sf"/>
</dbReference>
<dbReference type="OrthoDB" id="4473401at2759"/>
<feature type="domain" description="BPTI/Kunitz inhibitor" evidence="1">
    <location>
        <begin position="8"/>
        <end position="61"/>
    </location>
</feature>
<dbReference type="InterPro" id="IPR002223">
    <property type="entry name" value="Kunitz_BPTI"/>
</dbReference>
<keyword evidence="3" id="KW-1185">Reference proteome</keyword>
<dbReference type="AlphaFoldDB" id="A0A0N4VF05"/>
<dbReference type="STRING" id="51028.A0A0N4VF05"/>
<dbReference type="PANTHER" id="PTHR47248">
    <property type="entry name" value="PROTEIN CBG06772"/>
    <property type="match status" value="1"/>
</dbReference>
<evidence type="ECO:0000259" key="1">
    <source>
        <dbReference type="PROSITE" id="PS50279"/>
    </source>
</evidence>
<evidence type="ECO:0000313" key="2">
    <source>
        <dbReference type="EMBL" id="VDD93974.1"/>
    </source>
</evidence>
<dbReference type="Pfam" id="PF00014">
    <property type="entry name" value="Kunitz_BPTI"/>
    <property type="match status" value="1"/>
</dbReference>
<dbReference type="GO" id="GO:0004867">
    <property type="term" value="F:serine-type endopeptidase inhibitor activity"/>
    <property type="evidence" value="ECO:0007669"/>
    <property type="project" value="InterPro"/>
</dbReference>
<evidence type="ECO:0000313" key="3">
    <source>
        <dbReference type="Proteomes" id="UP000274131"/>
    </source>
</evidence>
<dbReference type="InterPro" id="IPR052861">
    <property type="entry name" value="BPTI/Kunitz_domain"/>
</dbReference>
<dbReference type="SMART" id="SM00131">
    <property type="entry name" value="KU"/>
    <property type="match status" value="1"/>
</dbReference>
<dbReference type="EMBL" id="UXUI01009576">
    <property type="protein sequence ID" value="VDD93974.1"/>
    <property type="molecule type" value="Genomic_DNA"/>
</dbReference>
<dbReference type="PROSITE" id="PS50279">
    <property type="entry name" value="BPTI_KUNITZ_2"/>
    <property type="match status" value="1"/>
</dbReference>
<name>A0A0N4VF05_ENTVE</name>
<dbReference type="PROSITE" id="PS00280">
    <property type="entry name" value="BPTI_KUNITZ_1"/>
    <property type="match status" value="1"/>
</dbReference>
<sequence>MLTITNPCSLPKDRGNQCSNAAPKIQWFFDTETVSCLPFRYLGCGGNANQFSTRQDCSRRCVPSTDFVYRLDYGWCALKGEPYKEPNGTNRLCPQTGCPDEYRCIRLAFFGICCPKQTEDLFNRNISPQDHDKKAFTKTLDSYQQPLLGKSCEDEFCPPKTQCVQQEVLAYCRTL</sequence>
<organism evidence="4">
    <name type="scientific">Enterobius vermicularis</name>
    <name type="common">Human pinworm</name>
    <dbReference type="NCBI Taxonomy" id="51028"/>
    <lineage>
        <taxon>Eukaryota</taxon>
        <taxon>Metazoa</taxon>
        <taxon>Ecdysozoa</taxon>
        <taxon>Nematoda</taxon>
        <taxon>Chromadorea</taxon>
        <taxon>Rhabditida</taxon>
        <taxon>Spirurina</taxon>
        <taxon>Oxyuridomorpha</taxon>
        <taxon>Oxyuroidea</taxon>
        <taxon>Oxyuridae</taxon>
        <taxon>Enterobius</taxon>
    </lineage>
</organism>
<evidence type="ECO:0000313" key="4">
    <source>
        <dbReference type="WBParaSite" id="EVEC_0000928401-mRNA-1"/>
    </source>
</evidence>
<proteinExistence type="predicted"/>
<dbReference type="WBParaSite" id="EVEC_0000928401-mRNA-1">
    <property type="protein sequence ID" value="EVEC_0000928401-mRNA-1"/>
    <property type="gene ID" value="EVEC_0000928401"/>
</dbReference>
<dbReference type="Proteomes" id="UP000274131">
    <property type="component" value="Unassembled WGS sequence"/>
</dbReference>
<dbReference type="PANTHER" id="PTHR47248:SF9">
    <property type="entry name" value="BPTI_KUNITZ INHIBITOR DOMAIN-CONTAINING PROTEIN"/>
    <property type="match status" value="1"/>
</dbReference>
<protein>
    <submittedName>
        <fullName evidence="4">BPTI/Kunitz inhibitor domain-containing protein</fullName>
    </submittedName>
</protein>
<dbReference type="Gene3D" id="4.10.410.10">
    <property type="entry name" value="Pancreatic trypsin inhibitor Kunitz domain"/>
    <property type="match status" value="1"/>
</dbReference>
<dbReference type="SUPFAM" id="SSF57362">
    <property type="entry name" value="BPTI-like"/>
    <property type="match status" value="1"/>
</dbReference>